<dbReference type="PANTHER" id="PTHR24559">
    <property type="entry name" value="TRANSPOSON TY3-I GAG-POL POLYPROTEIN"/>
    <property type="match status" value="1"/>
</dbReference>
<name>A0A0C3NB40_PISTI</name>
<feature type="domain" description="Reverse transcriptase" evidence="1">
    <location>
        <begin position="2"/>
        <end position="98"/>
    </location>
</feature>
<keyword evidence="3" id="KW-1185">Reference proteome</keyword>
<dbReference type="Gene3D" id="3.30.70.270">
    <property type="match status" value="2"/>
</dbReference>
<feature type="non-terminal residue" evidence="2">
    <location>
        <position position="1"/>
    </location>
</feature>
<dbReference type="STRING" id="870435.A0A0C3NB40"/>
<dbReference type="HOGENOM" id="CLU_000384_33_7_1"/>
<dbReference type="InterPro" id="IPR043502">
    <property type="entry name" value="DNA/RNA_pol_sf"/>
</dbReference>
<dbReference type="Proteomes" id="UP000054217">
    <property type="component" value="Unassembled WGS sequence"/>
</dbReference>
<dbReference type="InterPro" id="IPR053134">
    <property type="entry name" value="RNA-dir_DNA_polymerase"/>
</dbReference>
<dbReference type="PANTHER" id="PTHR24559:SF444">
    <property type="entry name" value="REVERSE TRANSCRIPTASE DOMAIN-CONTAINING PROTEIN"/>
    <property type="match status" value="1"/>
</dbReference>
<accession>A0A0C3NB40</accession>
<evidence type="ECO:0000313" key="3">
    <source>
        <dbReference type="Proteomes" id="UP000054217"/>
    </source>
</evidence>
<dbReference type="SUPFAM" id="SSF56672">
    <property type="entry name" value="DNA/RNA polymerases"/>
    <property type="match status" value="1"/>
</dbReference>
<proteinExistence type="predicted"/>
<reference evidence="3" key="2">
    <citation type="submission" date="2015-01" db="EMBL/GenBank/DDBJ databases">
        <title>Evolutionary Origins and Diversification of the Mycorrhizal Mutualists.</title>
        <authorList>
            <consortium name="DOE Joint Genome Institute"/>
            <consortium name="Mycorrhizal Genomics Consortium"/>
            <person name="Kohler A."/>
            <person name="Kuo A."/>
            <person name="Nagy L.G."/>
            <person name="Floudas D."/>
            <person name="Copeland A."/>
            <person name="Barry K.W."/>
            <person name="Cichocki N."/>
            <person name="Veneault-Fourrey C."/>
            <person name="LaButti K."/>
            <person name="Lindquist E.A."/>
            <person name="Lipzen A."/>
            <person name="Lundell T."/>
            <person name="Morin E."/>
            <person name="Murat C."/>
            <person name="Riley R."/>
            <person name="Ohm R."/>
            <person name="Sun H."/>
            <person name="Tunlid A."/>
            <person name="Henrissat B."/>
            <person name="Grigoriev I.V."/>
            <person name="Hibbett D.S."/>
            <person name="Martin F."/>
        </authorList>
    </citation>
    <scope>NUCLEOTIDE SEQUENCE [LARGE SCALE GENOMIC DNA]</scope>
    <source>
        <strain evidence="3">Marx 270</strain>
    </source>
</reference>
<dbReference type="CDD" id="cd01647">
    <property type="entry name" value="RT_LTR"/>
    <property type="match status" value="1"/>
</dbReference>
<reference evidence="2 3" key="1">
    <citation type="submission" date="2014-04" db="EMBL/GenBank/DDBJ databases">
        <authorList>
            <consortium name="DOE Joint Genome Institute"/>
            <person name="Kuo A."/>
            <person name="Kohler A."/>
            <person name="Costa M.D."/>
            <person name="Nagy L.G."/>
            <person name="Floudas D."/>
            <person name="Copeland A."/>
            <person name="Barry K.W."/>
            <person name="Cichocki N."/>
            <person name="Veneault-Fourrey C."/>
            <person name="LaButti K."/>
            <person name="Lindquist E.A."/>
            <person name="Lipzen A."/>
            <person name="Lundell T."/>
            <person name="Morin E."/>
            <person name="Murat C."/>
            <person name="Sun H."/>
            <person name="Tunlid A."/>
            <person name="Henrissat B."/>
            <person name="Grigoriev I.V."/>
            <person name="Hibbett D.S."/>
            <person name="Martin F."/>
            <person name="Nordberg H.P."/>
            <person name="Cantor M.N."/>
            <person name="Hua S.X."/>
        </authorList>
    </citation>
    <scope>NUCLEOTIDE SEQUENCE [LARGE SCALE GENOMIC DNA]</scope>
    <source>
        <strain evidence="2 3">Marx 270</strain>
    </source>
</reference>
<evidence type="ECO:0000313" key="2">
    <source>
        <dbReference type="EMBL" id="KIN92793.1"/>
    </source>
</evidence>
<gene>
    <name evidence="2" type="ORF">M404DRAFT_57019</name>
</gene>
<dbReference type="InterPro" id="IPR000477">
    <property type="entry name" value="RT_dom"/>
</dbReference>
<evidence type="ECO:0000259" key="1">
    <source>
        <dbReference type="Pfam" id="PF00078"/>
    </source>
</evidence>
<dbReference type="Gene3D" id="3.10.10.10">
    <property type="entry name" value="HIV Type 1 Reverse Transcriptase, subunit A, domain 1"/>
    <property type="match status" value="1"/>
</dbReference>
<dbReference type="Pfam" id="PF00078">
    <property type="entry name" value="RVT_1"/>
    <property type="match status" value="1"/>
</dbReference>
<protein>
    <recommendedName>
        <fullName evidence="1">Reverse transcriptase domain-containing protein</fullName>
    </recommendedName>
</protein>
<sequence>AKYRSKIDLSNAYEQVCIEPEDVWKTAFSTIFGTFISQVMQQGDCNAPAMFQRLMTVIFRDHIGCFVYIYLNNIFVYSDTLEEHEQHLQIVFETLSKTYDERMVMTCDLYAEKLDCLGHIIDTKDVHADRDKMSQIRNWRVPKSLNKVQRFIGLVEYLAQFMPDISAYMMPLTGIQRNGHPFLW</sequence>
<dbReference type="InParanoid" id="A0A0C3NB40"/>
<dbReference type="EMBL" id="KN832375">
    <property type="protein sequence ID" value="KIN92793.1"/>
    <property type="molecule type" value="Genomic_DNA"/>
</dbReference>
<feature type="non-terminal residue" evidence="2">
    <location>
        <position position="184"/>
    </location>
</feature>
<dbReference type="OrthoDB" id="3158924at2759"/>
<organism evidence="2 3">
    <name type="scientific">Pisolithus tinctorius Marx 270</name>
    <dbReference type="NCBI Taxonomy" id="870435"/>
    <lineage>
        <taxon>Eukaryota</taxon>
        <taxon>Fungi</taxon>
        <taxon>Dikarya</taxon>
        <taxon>Basidiomycota</taxon>
        <taxon>Agaricomycotina</taxon>
        <taxon>Agaricomycetes</taxon>
        <taxon>Agaricomycetidae</taxon>
        <taxon>Boletales</taxon>
        <taxon>Sclerodermatineae</taxon>
        <taxon>Pisolithaceae</taxon>
        <taxon>Pisolithus</taxon>
    </lineage>
</organism>
<dbReference type="AlphaFoldDB" id="A0A0C3NB40"/>
<dbReference type="InterPro" id="IPR043128">
    <property type="entry name" value="Rev_trsase/Diguanyl_cyclase"/>
</dbReference>